<dbReference type="PANTHER" id="PTHR43591">
    <property type="entry name" value="METHYLTRANSFERASE"/>
    <property type="match status" value="1"/>
</dbReference>
<organism evidence="2 3">
    <name type="scientific">Caldimonas brevitalea</name>
    <dbReference type="NCBI Taxonomy" id="413882"/>
    <lineage>
        <taxon>Bacteria</taxon>
        <taxon>Pseudomonadati</taxon>
        <taxon>Pseudomonadota</taxon>
        <taxon>Betaproteobacteria</taxon>
        <taxon>Burkholderiales</taxon>
        <taxon>Sphaerotilaceae</taxon>
        <taxon>Caldimonas</taxon>
    </lineage>
</organism>
<gene>
    <name evidence="2" type="ORF">AAW51_0871</name>
</gene>
<evidence type="ECO:0000313" key="3">
    <source>
        <dbReference type="Proteomes" id="UP000035352"/>
    </source>
</evidence>
<dbReference type="Proteomes" id="UP000035352">
    <property type="component" value="Chromosome"/>
</dbReference>
<sequence>MTHDTTFYDSLTPYYHLIHQDWNASIERQGEQLGSLIDSRWPGGRKVLDVSCGIGTQALALARRGYQVVASDLSPREVERARAEAQARGLSIPFSVADMRQAHAHHGSGFDVVVCADNSLPHLLTDAEILLALQQMHACLRPGGGCLITVRDYDAEPRGVNIVKPYGVRVEGERRYLLFQVWDFDGAYCDITFFFVEEDTRTQAVQTHAMRSRYYAISTGRLEQLMVEAGFEQVVRLDGVFYQPVLIGRCNGLSPMDRQAA</sequence>
<accession>A0A0G3BE37</accession>
<dbReference type="InterPro" id="IPR041698">
    <property type="entry name" value="Methyltransf_25"/>
</dbReference>
<evidence type="ECO:0000259" key="1">
    <source>
        <dbReference type="Pfam" id="PF13649"/>
    </source>
</evidence>
<feature type="domain" description="Methyltransferase" evidence="1">
    <location>
        <begin position="47"/>
        <end position="144"/>
    </location>
</feature>
<evidence type="ECO:0000313" key="2">
    <source>
        <dbReference type="EMBL" id="AKJ27562.1"/>
    </source>
</evidence>
<dbReference type="EMBL" id="CP011371">
    <property type="protein sequence ID" value="AKJ27562.1"/>
    <property type="molecule type" value="Genomic_DNA"/>
</dbReference>
<dbReference type="Pfam" id="PF13649">
    <property type="entry name" value="Methyltransf_25"/>
    <property type="match status" value="1"/>
</dbReference>
<reference evidence="2 3" key="1">
    <citation type="submission" date="2015-05" db="EMBL/GenBank/DDBJ databases">
        <authorList>
            <person name="Tang B."/>
            <person name="Yu Y."/>
        </authorList>
    </citation>
    <scope>NUCLEOTIDE SEQUENCE [LARGE SCALE GENOMIC DNA]</scope>
    <source>
        <strain evidence="2 3">DSM 7029</strain>
    </source>
</reference>
<dbReference type="CDD" id="cd02440">
    <property type="entry name" value="AdoMet_MTases"/>
    <property type="match status" value="1"/>
</dbReference>
<proteinExistence type="predicted"/>
<dbReference type="PATRIC" id="fig|413882.6.peg.924"/>
<dbReference type="AlphaFoldDB" id="A0A0G3BE37"/>
<dbReference type="SUPFAM" id="SSF53335">
    <property type="entry name" value="S-adenosyl-L-methionine-dependent methyltransferases"/>
    <property type="match status" value="1"/>
</dbReference>
<dbReference type="PANTHER" id="PTHR43591:SF110">
    <property type="entry name" value="RHODANESE DOMAIN-CONTAINING PROTEIN"/>
    <property type="match status" value="1"/>
</dbReference>
<dbReference type="Gene3D" id="3.40.50.150">
    <property type="entry name" value="Vaccinia Virus protein VP39"/>
    <property type="match status" value="1"/>
</dbReference>
<name>A0A0G3BE37_9BURK</name>
<dbReference type="OrthoDB" id="3818852at2"/>
<keyword evidence="3" id="KW-1185">Reference proteome</keyword>
<dbReference type="KEGG" id="pbh:AAW51_0871"/>
<dbReference type="RefSeq" id="WP_047193616.1">
    <property type="nucleotide sequence ID" value="NZ_CP011371.1"/>
</dbReference>
<dbReference type="STRING" id="413882.AAW51_0871"/>
<dbReference type="InterPro" id="IPR029063">
    <property type="entry name" value="SAM-dependent_MTases_sf"/>
</dbReference>
<protein>
    <submittedName>
        <fullName evidence="2">Tellurite resistance protein TehB</fullName>
    </submittedName>
</protein>